<keyword evidence="7" id="KW-0479">Metal-binding</keyword>
<keyword evidence="3 9" id="KW-0639">Primosome</keyword>
<evidence type="ECO:0000256" key="1">
    <source>
        <dbReference type="ARBA" id="ARBA00009762"/>
    </source>
</evidence>
<dbReference type="GO" id="GO:0003899">
    <property type="term" value="F:DNA-directed RNA polymerase activity"/>
    <property type="evidence" value="ECO:0007669"/>
    <property type="project" value="InterPro"/>
</dbReference>
<keyword evidence="4 9" id="KW-0808">Transferase</keyword>
<feature type="compositionally biased region" description="Basic and acidic residues" evidence="10">
    <location>
        <begin position="1"/>
        <end position="14"/>
    </location>
</feature>
<accession>A0AAV7YKP2</accession>
<evidence type="ECO:0000313" key="12">
    <source>
        <dbReference type="Proteomes" id="UP001146793"/>
    </source>
</evidence>
<dbReference type="AlphaFoldDB" id="A0AAV7YKP2"/>
<evidence type="ECO:0000313" key="11">
    <source>
        <dbReference type="EMBL" id="KAJ3429485.1"/>
    </source>
</evidence>
<dbReference type="GO" id="GO:0046872">
    <property type="term" value="F:metal ion binding"/>
    <property type="evidence" value="ECO:0007669"/>
    <property type="project" value="UniProtKB-KW"/>
</dbReference>
<evidence type="ECO:0000256" key="6">
    <source>
        <dbReference type="ARBA" id="ARBA00022705"/>
    </source>
</evidence>
<evidence type="ECO:0000256" key="5">
    <source>
        <dbReference type="ARBA" id="ARBA00022695"/>
    </source>
</evidence>
<evidence type="ECO:0000256" key="8">
    <source>
        <dbReference type="ARBA" id="ARBA00023163"/>
    </source>
</evidence>
<protein>
    <recommendedName>
        <fullName evidence="9">DNA primase</fullName>
        <ecNumber evidence="9">2.7.7.-</ecNumber>
    </recommendedName>
</protein>
<keyword evidence="5" id="KW-0548">Nucleotidyltransferase</keyword>
<gene>
    <name evidence="11" type="ORF">M0812_24837</name>
</gene>
<evidence type="ECO:0000256" key="10">
    <source>
        <dbReference type="SAM" id="MobiDB-lite"/>
    </source>
</evidence>
<comment type="caution">
    <text evidence="11">The sequence shown here is derived from an EMBL/GenBank/DDBJ whole genome shotgun (WGS) entry which is preliminary data.</text>
</comment>
<reference evidence="11" key="1">
    <citation type="submission" date="2022-08" db="EMBL/GenBank/DDBJ databases">
        <title>Novel sulphate-reducing endosymbionts in the free-living metamonad Anaeramoeba.</title>
        <authorList>
            <person name="Jerlstrom-Hultqvist J."/>
            <person name="Cepicka I."/>
            <person name="Gallot-Lavallee L."/>
            <person name="Salas-Leiva D."/>
            <person name="Curtis B.A."/>
            <person name="Zahonova K."/>
            <person name="Pipaliya S."/>
            <person name="Dacks J."/>
            <person name="Roger A.J."/>
        </authorList>
    </citation>
    <scope>NUCLEOTIDE SEQUENCE</scope>
    <source>
        <strain evidence="11">Busselton2</strain>
    </source>
</reference>
<dbReference type="EMBL" id="JANTQA010000057">
    <property type="protein sequence ID" value="KAJ3429485.1"/>
    <property type="molecule type" value="Genomic_DNA"/>
</dbReference>
<dbReference type="GO" id="GO:0006269">
    <property type="term" value="P:DNA replication, synthesis of primer"/>
    <property type="evidence" value="ECO:0007669"/>
    <property type="project" value="UniProtKB-KW"/>
</dbReference>
<evidence type="ECO:0000256" key="9">
    <source>
        <dbReference type="RuleBase" id="RU003514"/>
    </source>
</evidence>
<name>A0AAV7YKP2_9EUKA</name>
<evidence type="ECO:0000256" key="3">
    <source>
        <dbReference type="ARBA" id="ARBA00022515"/>
    </source>
</evidence>
<feature type="region of interest" description="Disordered" evidence="10">
    <location>
        <begin position="1"/>
        <end position="22"/>
    </location>
</feature>
<evidence type="ECO:0000256" key="4">
    <source>
        <dbReference type="ARBA" id="ARBA00022679"/>
    </source>
</evidence>
<dbReference type="CDD" id="cd04860">
    <property type="entry name" value="AE_Prim_S"/>
    <property type="match status" value="1"/>
</dbReference>
<dbReference type="InterPro" id="IPR014052">
    <property type="entry name" value="DNA_primase_ssu_euk/arc"/>
</dbReference>
<comment type="similarity">
    <text evidence="1 9">Belongs to the eukaryotic-type primase small subunit family.</text>
</comment>
<dbReference type="NCBIfam" id="TIGR00335">
    <property type="entry name" value="primase_sml"/>
    <property type="match status" value="1"/>
</dbReference>
<dbReference type="Proteomes" id="UP001146793">
    <property type="component" value="Unassembled WGS sequence"/>
</dbReference>
<organism evidence="11 12">
    <name type="scientific">Anaeramoeba flamelloides</name>
    <dbReference type="NCBI Taxonomy" id="1746091"/>
    <lineage>
        <taxon>Eukaryota</taxon>
        <taxon>Metamonada</taxon>
        <taxon>Anaeramoebidae</taxon>
        <taxon>Anaeramoeba</taxon>
    </lineage>
</organism>
<keyword evidence="6 9" id="KW-0235">DNA replication</keyword>
<sequence length="453" mass="53812">MSEEQTKKKLRGNETTKNQIKTTNETFSDLPLDTMLKLYYQHIFPVKEMYDWLSIDDFLTKRNYFSRREFAFDTLKFRRHLSYSSPKDLQNQLIQNHPFKIHVGPLYNTIPRDKHLVSVFTPVERELVFDIDLTDYDPVRTCCEGAKICTKCWTLMTVAIKVLDFILRRSFGFQHLLWVYSGRRGVHCWVCDTRARRLSEKSRAALASFINIEVTKSGWVDLRHPMNPVIKKVYNEILVDYFEDLVVDQDFFGDQDQNKRSFLNKFSNNVLVLIRNSELRDRIQKRWTSQNEEKSRWNILKEELEYEQQNSKKKSNFYNRNDNYTKILQVIIFTTIYPRLDIGVSKKLNHLLKSPFSVHTGTENKKICIPINPKECDDFDPTDPKCVPTLIGVVNDLNNSKKNQNLNYNSTNLKKYVDMFVNDFLKPLRLQLEKEHKERILSRKKNIMDIENF</sequence>
<dbReference type="Pfam" id="PF01896">
    <property type="entry name" value="DNA_primase_S"/>
    <property type="match status" value="1"/>
</dbReference>
<dbReference type="Gene3D" id="3.90.920.10">
    <property type="entry name" value="DNA primase, PRIM domain"/>
    <property type="match status" value="1"/>
</dbReference>
<keyword evidence="8" id="KW-0804">Transcription</keyword>
<dbReference type="EC" id="2.7.7.-" evidence="9"/>
<proteinExistence type="inferred from homology"/>
<dbReference type="SUPFAM" id="SSF56747">
    <property type="entry name" value="Prim-pol domain"/>
    <property type="match status" value="1"/>
</dbReference>
<evidence type="ECO:0000256" key="2">
    <source>
        <dbReference type="ARBA" id="ARBA00022478"/>
    </source>
</evidence>
<dbReference type="GO" id="GO:0005658">
    <property type="term" value="C:alpha DNA polymerase:primase complex"/>
    <property type="evidence" value="ECO:0007669"/>
    <property type="project" value="UniProtKB-ARBA"/>
</dbReference>
<dbReference type="PANTHER" id="PTHR10536">
    <property type="entry name" value="DNA PRIMASE SMALL SUBUNIT"/>
    <property type="match status" value="1"/>
</dbReference>
<keyword evidence="2 9" id="KW-0240">DNA-directed RNA polymerase</keyword>
<evidence type="ECO:0000256" key="7">
    <source>
        <dbReference type="ARBA" id="ARBA00022723"/>
    </source>
</evidence>
<dbReference type="InterPro" id="IPR002755">
    <property type="entry name" value="DNA_primase_S"/>
</dbReference>